<reference evidence="1 2" key="1">
    <citation type="submission" date="2020-03" db="EMBL/GenBank/DDBJ databases">
        <title>Sequencing the genomes of 1000 actinobacteria strains.</title>
        <authorList>
            <person name="Klenk H.-P."/>
        </authorList>
    </citation>
    <scope>NUCLEOTIDE SEQUENCE [LARGE SCALE GENOMIC DNA]</scope>
    <source>
        <strain evidence="1 2">DSM 45685</strain>
    </source>
</reference>
<comment type="caution">
    <text evidence="1">The sequence shown here is derived from an EMBL/GenBank/DDBJ whole genome shotgun (WGS) entry which is preliminary data.</text>
</comment>
<proteinExistence type="predicted"/>
<keyword evidence="2" id="KW-1185">Reference proteome</keyword>
<protein>
    <submittedName>
        <fullName evidence="1">Uncharacterized protein</fullName>
    </submittedName>
</protein>
<evidence type="ECO:0000313" key="1">
    <source>
        <dbReference type="EMBL" id="NIJ11454.1"/>
    </source>
</evidence>
<dbReference type="EMBL" id="JAAOYM010000001">
    <property type="protein sequence ID" value="NIJ11454.1"/>
    <property type="molecule type" value="Genomic_DNA"/>
</dbReference>
<gene>
    <name evidence="1" type="ORF">FHU38_001798</name>
</gene>
<organism evidence="1 2">
    <name type="scientific">Saccharomonospora amisosensis</name>
    <dbReference type="NCBI Taxonomy" id="1128677"/>
    <lineage>
        <taxon>Bacteria</taxon>
        <taxon>Bacillati</taxon>
        <taxon>Actinomycetota</taxon>
        <taxon>Actinomycetes</taxon>
        <taxon>Pseudonocardiales</taxon>
        <taxon>Pseudonocardiaceae</taxon>
        <taxon>Saccharomonospora</taxon>
    </lineage>
</organism>
<name>A0A7X5ZQ61_9PSEU</name>
<dbReference type="AlphaFoldDB" id="A0A7X5ZQ61"/>
<sequence>MRSASSTHRLALAVVLVQDLDAEGTGGSKGKAADAGH</sequence>
<accession>A0A7X5ZQ61</accession>
<evidence type="ECO:0000313" key="2">
    <source>
        <dbReference type="Proteomes" id="UP000545493"/>
    </source>
</evidence>
<dbReference type="Proteomes" id="UP000545493">
    <property type="component" value="Unassembled WGS sequence"/>
</dbReference>